<dbReference type="PANTHER" id="PTHR26451:SF848">
    <property type="entry name" value="ODORANT RECEPTOR-RELATED"/>
    <property type="match status" value="1"/>
</dbReference>
<evidence type="ECO:0000256" key="9">
    <source>
        <dbReference type="ARBA" id="ARBA00023157"/>
    </source>
</evidence>
<comment type="caution">
    <text evidence="16">The sequence shown here is derived from an EMBL/GenBank/DDBJ whole genome shotgun (WGS) entry which is preliminary data.</text>
</comment>
<comment type="subcellular location">
    <subcellularLocation>
        <location evidence="1 14">Cell membrane</location>
        <topology evidence="1 14">Multi-pass membrane protein</topology>
    </subcellularLocation>
</comment>
<keyword evidence="2 14" id="KW-1003">Cell membrane</keyword>
<accession>A0A6A4RK35</accession>
<evidence type="ECO:0000256" key="7">
    <source>
        <dbReference type="ARBA" id="ARBA00023040"/>
    </source>
</evidence>
<reference evidence="16 17" key="1">
    <citation type="submission" date="2019-06" db="EMBL/GenBank/DDBJ databases">
        <title>Draft genomes of female and male turbot (Scophthalmus maximus).</title>
        <authorList>
            <person name="Xu H."/>
            <person name="Xu X.-W."/>
            <person name="Shao C."/>
            <person name="Chen S."/>
        </authorList>
    </citation>
    <scope>NUCLEOTIDE SEQUENCE [LARGE SCALE GENOMIC DNA]</scope>
    <source>
        <strain evidence="16">Ysfricsl-2016a</strain>
        <tissue evidence="16">Blood</tissue>
    </source>
</reference>
<dbReference type="PRINTS" id="PR00245">
    <property type="entry name" value="OLFACTORYR"/>
</dbReference>
<dbReference type="InterPro" id="IPR017452">
    <property type="entry name" value="GPCR_Rhodpsn_7TM"/>
</dbReference>
<organism evidence="16 17">
    <name type="scientific">Scophthalmus maximus</name>
    <name type="common">Turbot</name>
    <name type="synonym">Psetta maxima</name>
    <dbReference type="NCBI Taxonomy" id="52904"/>
    <lineage>
        <taxon>Eukaryota</taxon>
        <taxon>Metazoa</taxon>
        <taxon>Chordata</taxon>
        <taxon>Craniata</taxon>
        <taxon>Vertebrata</taxon>
        <taxon>Euteleostomi</taxon>
        <taxon>Actinopterygii</taxon>
        <taxon>Neopterygii</taxon>
        <taxon>Teleostei</taxon>
        <taxon>Neoteleostei</taxon>
        <taxon>Acanthomorphata</taxon>
        <taxon>Carangaria</taxon>
        <taxon>Pleuronectiformes</taxon>
        <taxon>Pleuronectoidei</taxon>
        <taxon>Scophthalmidae</taxon>
        <taxon>Scophthalmus</taxon>
    </lineage>
</organism>
<dbReference type="EMBL" id="VEVO01000023">
    <property type="protein sequence ID" value="KAF0022856.1"/>
    <property type="molecule type" value="Genomic_DNA"/>
</dbReference>
<dbReference type="InterPro" id="IPR000276">
    <property type="entry name" value="GPCR_Rhodpsn"/>
</dbReference>
<dbReference type="Gene3D" id="1.20.1070.10">
    <property type="entry name" value="Rhodopsin 7-helix transmembrane proteins"/>
    <property type="match status" value="1"/>
</dbReference>
<comment type="similarity">
    <text evidence="13">Belongs to the G-protein coupled receptor 1 family.</text>
</comment>
<keyword evidence="5 14" id="KW-0552">Olfaction</keyword>
<dbReference type="GO" id="GO:0005886">
    <property type="term" value="C:plasma membrane"/>
    <property type="evidence" value="ECO:0007669"/>
    <property type="project" value="UniProtKB-SubCell"/>
</dbReference>
<name>A0A6A4RK35_SCOMX</name>
<dbReference type="GO" id="GO:0004930">
    <property type="term" value="F:G protein-coupled receptor activity"/>
    <property type="evidence" value="ECO:0007669"/>
    <property type="project" value="UniProtKB-KW"/>
</dbReference>
<dbReference type="InterPro" id="IPR052921">
    <property type="entry name" value="GPCR1_Superfamily_Member"/>
</dbReference>
<dbReference type="PROSITE" id="PS00237">
    <property type="entry name" value="G_PROTEIN_RECEP_F1_1"/>
    <property type="match status" value="1"/>
</dbReference>
<dbReference type="Proteomes" id="UP000438429">
    <property type="component" value="Unassembled WGS sequence"/>
</dbReference>
<dbReference type="GO" id="GO:0005549">
    <property type="term" value="F:odorant binding"/>
    <property type="evidence" value="ECO:0007669"/>
    <property type="project" value="TreeGrafter"/>
</dbReference>
<feature type="domain" description="G-protein coupled receptors family 1 profile" evidence="15">
    <location>
        <begin position="1"/>
        <end position="233"/>
    </location>
</feature>
<dbReference type="FunFam" id="1.20.1070.10:FF:000024">
    <property type="entry name" value="Olfactory receptor"/>
    <property type="match status" value="1"/>
</dbReference>
<feature type="transmembrane region" description="Helical" evidence="14">
    <location>
        <begin position="85"/>
        <end position="108"/>
    </location>
</feature>
<evidence type="ECO:0000256" key="12">
    <source>
        <dbReference type="ARBA" id="ARBA00023224"/>
    </source>
</evidence>
<keyword evidence="4 13" id="KW-0812">Transmembrane</keyword>
<evidence type="ECO:0000256" key="3">
    <source>
        <dbReference type="ARBA" id="ARBA00022606"/>
    </source>
</evidence>
<feature type="transmembrane region" description="Helical" evidence="14">
    <location>
        <begin position="216"/>
        <end position="235"/>
    </location>
</feature>
<keyword evidence="8 14" id="KW-0472">Membrane</keyword>
<sequence length="253" mass="28704">MYLLFCNLPLNDIIGNSISVPRLLIDMLRPPSERLMSYYECVVQAFTTHMFGTASLTVLMIMAFDRYVAICNPLRYAAIMTNKMVIKLTVSAWGVAFVMVGILLGLTIRLNRCRTLIMNPYCDNASLFKLSCDNVFINNVYGLTFTVVLFSASIGSTVLTYTKITVVCLTSNNKSLNSKALKTCSTHLVVYLIMMFSGLSFITLHRFPQFSYHRKIFGVLFHIIPSTLNPIIYGVQSKEIRKFLLKLFEPRKI</sequence>
<keyword evidence="11" id="KW-0325">Glycoprotein</keyword>
<proteinExistence type="inferred from homology"/>
<feature type="transmembrane region" description="Helical" evidence="14">
    <location>
        <begin position="42"/>
        <end position="64"/>
    </location>
</feature>
<evidence type="ECO:0000256" key="11">
    <source>
        <dbReference type="ARBA" id="ARBA00023180"/>
    </source>
</evidence>
<evidence type="ECO:0000256" key="4">
    <source>
        <dbReference type="ARBA" id="ARBA00022692"/>
    </source>
</evidence>
<evidence type="ECO:0000256" key="13">
    <source>
        <dbReference type="RuleBase" id="RU000688"/>
    </source>
</evidence>
<evidence type="ECO:0000256" key="14">
    <source>
        <dbReference type="RuleBase" id="RU363047"/>
    </source>
</evidence>
<evidence type="ECO:0000256" key="10">
    <source>
        <dbReference type="ARBA" id="ARBA00023170"/>
    </source>
</evidence>
<dbReference type="PANTHER" id="PTHR26451">
    <property type="entry name" value="G_PROTEIN_RECEP_F1_2 DOMAIN-CONTAINING PROTEIN"/>
    <property type="match status" value="1"/>
</dbReference>
<dbReference type="PRINTS" id="PR00237">
    <property type="entry name" value="GPCRRHODOPSN"/>
</dbReference>
<dbReference type="InterPro" id="IPR000725">
    <property type="entry name" value="Olfact_rcpt"/>
</dbReference>
<keyword evidence="7 13" id="KW-0297">G-protein coupled receptor</keyword>
<dbReference type="SUPFAM" id="SSF81321">
    <property type="entry name" value="Family A G protein-coupled receptor-like"/>
    <property type="match status" value="1"/>
</dbReference>
<keyword evidence="12 13" id="KW-0807">Transducer</keyword>
<protein>
    <recommendedName>
        <fullName evidence="14">Olfactory receptor</fullName>
    </recommendedName>
</protein>
<gene>
    <name evidence="16" type="ORF">F2P81_024837</name>
</gene>
<dbReference type="GO" id="GO:0004984">
    <property type="term" value="F:olfactory receptor activity"/>
    <property type="evidence" value="ECO:0007669"/>
    <property type="project" value="InterPro"/>
</dbReference>
<feature type="transmembrane region" description="Helical" evidence="14">
    <location>
        <begin position="140"/>
        <end position="162"/>
    </location>
</feature>
<evidence type="ECO:0000313" key="16">
    <source>
        <dbReference type="EMBL" id="KAF0022856.1"/>
    </source>
</evidence>
<dbReference type="Pfam" id="PF13853">
    <property type="entry name" value="7tm_4"/>
    <property type="match status" value="1"/>
</dbReference>
<keyword evidence="3 14" id="KW-0716">Sensory transduction</keyword>
<keyword evidence="6 14" id="KW-1133">Transmembrane helix</keyword>
<evidence type="ECO:0000256" key="1">
    <source>
        <dbReference type="ARBA" id="ARBA00004651"/>
    </source>
</evidence>
<evidence type="ECO:0000256" key="2">
    <source>
        <dbReference type="ARBA" id="ARBA00022475"/>
    </source>
</evidence>
<evidence type="ECO:0000313" key="17">
    <source>
        <dbReference type="Proteomes" id="UP000438429"/>
    </source>
</evidence>
<dbReference type="PROSITE" id="PS50262">
    <property type="entry name" value="G_PROTEIN_RECEP_F1_2"/>
    <property type="match status" value="1"/>
</dbReference>
<evidence type="ECO:0000256" key="8">
    <source>
        <dbReference type="ARBA" id="ARBA00023136"/>
    </source>
</evidence>
<evidence type="ECO:0000256" key="5">
    <source>
        <dbReference type="ARBA" id="ARBA00022725"/>
    </source>
</evidence>
<dbReference type="AlphaFoldDB" id="A0A6A4RK35"/>
<feature type="transmembrane region" description="Helical" evidence="14">
    <location>
        <begin position="183"/>
        <end position="204"/>
    </location>
</feature>
<keyword evidence="9" id="KW-1015">Disulfide bond</keyword>
<keyword evidence="10 13" id="KW-0675">Receptor</keyword>
<evidence type="ECO:0000259" key="15">
    <source>
        <dbReference type="PROSITE" id="PS50262"/>
    </source>
</evidence>
<evidence type="ECO:0000256" key="6">
    <source>
        <dbReference type="ARBA" id="ARBA00022989"/>
    </source>
</evidence>